<keyword evidence="10" id="KW-0255">Endonuclease</keyword>
<evidence type="ECO:0000259" key="14">
    <source>
        <dbReference type="PROSITE" id="PS52020"/>
    </source>
</evidence>
<proteinExistence type="predicted"/>
<accession>A0A858NFS6</accession>
<dbReference type="GO" id="GO:0042025">
    <property type="term" value="C:host cell nucleus"/>
    <property type="evidence" value="ECO:0007669"/>
    <property type="project" value="UniProtKB-SubCell"/>
</dbReference>
<dbReference type="Pfam" id="PF00799">
    <property type="entry name" value="Gemini_AL1"/>
    <property type="match status" value="1"/>
</dbReference>
<dbReference type="GO" id="GO:0000166">
    <property type="term" value="F:nucleotide binding"/>
    <property type="evidence" value="ECO:0007669"/>
    <property type="project" value="UniProtKB-KW"/>
</dbReference>
<evidence type="ECO:0000256" key="13">
    <source>
        <dbReference type="ARBA" id="ARBA00023125"/>
    </source>
</evidence>
<evidence type="ECO:0000256" key="7">
    <source>
        <dbReference type="ARBA" id="ARBA00022722"/>
    </source>
</evidence>
<dbReference type="InterPro" id="IPR022692">
    <property type="entry name" value="Gemini_AL1_REP_central"/>
</dbReference>
<dbReference type="SUPFAM" id="SSF55464">
    <property type="entry name" value="Origin of replication-binding domain, RBD-like"/>
    <property type="match status" value="1"/>
</dbReference>
<keyword evidence="12" id="KW-0190">Covalent protein-DNA linkage</keyword>
<protein>
    <recommendedName>
        <fullName evidence="2">Replication-associated protein</fullName>
    </recommendedName>
</protein>
<name>A0A858NFS6_9VIRU</name>
<keyword evidence="11" id="KW-0378">Hydrolase</keyword>
<dbReference type="GO" id="GO:0016888">
    <property type="term" value="F:DNA endonuclease activity, producing 5'-phosphomonoesters"/>
    <property type="evidence" value="ECO:0007669"/>
    <property type="project" value="InterPro"/>
</dbReference>
<keyword evidence="13" id="KW-0238">DNA-binding</keyword>
<dbReference type="Gene3D" id="3.40.1310.20">
    <property type="match status" value="1"/>
</dbReference>
<evidence type="ECO:0000256" key="1">
    <source>
        <dbReference type="ARBA" id="ARBA00004147"/>
    </source>
</evidence>
<dbReference type="GO" id="GO:0046872">
    <property type="term" value="F:metal ion binding"/>
    <property type="evidence" value="ECO:0007669"/>
    <property type="project" value="UniProtKB-KW"/>
</dbReference>
<keyword evidence="6" id="KW-0235">DNA replication</keyword>
<keyword evidence="3" id="KW-1048">Host nucleus</keyword>
<dbReference type="GO" id="GO:0005198">
    <property type="term" value="F:structural molecule activity"/>
    <property type="evidence" value="ECO:0007669"/>
    <property type="project" value="InterPro"/>
</dbReference>
<dbReference type="GO" id="GO:0003677">
    <property type="term" value="F:DNA binding"/>
    <property type="evidence" value="ECO:0007669"/>
    <property type="project" value="UniProtKB-KW"/>
</dbReference>
<sequence>MPNAVTWKFRYALLTYAQCGDLDPWAIVHLFTGLRAECIVGREAHQDEGIHLHVFVDFGRVFRSRRTNAFDVEGRHPNVQHVNRTPWVAYDYAIKEGDVVAGGAERPAESSGAGISRVGDVWPEIMAAESRDEFFDLLQKLAPRCLVSSFNSCRAFAEWRYRVDPEPYRNPDGLCFQEDRVAPLHEWAEENLGRHVRDRARSLVLIGPTRMGKTLWARSLGNHAYFGGLFSLDEDITDVDYAVFDDMMGGLEFWHSYKFWLGAQKQFYATDKYKGKKLLSWGRPCIYVANSDPRLDKGADVEWLEGNCVFHYVDQPLFA</sequence>
<dbReference type="SUPFAM" id="SSF52540">
    <property type="entry name" value="P-loop containing nucleoside triphosphate hydrolases"/>
    <property type="match status" value="1"/>
</dbReference>
<dbReference type="GO" id="GO:0016779">
    <property type="term" value="F:nucleotidyltransferase activity"/>
    <property type="evidence" value="ECO:0007669"/>
    <property type="project" value="UniProtKB-KW"/>
</dbReference>
<dbReference type="Pfam" id="PF08283">
    <property type="entry name" value="Gemini_AL1_M"/>
    <property type="match status" value="1"/>
</dbReference>
<feature type="domain" description="CRESS-DNA virus Rep endonuclease" evidence="14">
    <location>
        <begin position="6"/>
        <end position="105"/>
    </location>
</feature>
<keyword evidence="7" id="KW-0540">Nuclease</keyword>
<dbReference type="InterPro" id="IPR049912">
    <property type="entry name" value="CRESS_DNA_REP"/>
</dbReference>
<reference evidence="15" key="1">
    <citation type="submission" date="2020-04" db="EMBL/GenBank/DDBJ databases">
        <title>Genomes of microviruses in a sewage oxidation pond.</title>
        <authorList>
            <person name="Schreck J."/>
            <person name="Kraberger S."/>
            <person name="Scotch M."/>
            <person name="Halden R.U."/>
            <person name="Varsani A."/>
        </authorList>
    </citation>
    <scope>NUCLEOTIDE SEQUENCE</scope>
    <source>
        <strain evidence="15">6538_287</strain>
    </source>
</reference>
<organism evidence="15">
    <name type="scientific">Genomoviridae sp</name>
    <dbReference type="NCBI Taxonomy" id="2202565"/>
    <lineage>
        <taxon>Viruses</taxon>
        <taxon>Monodnaviria</taxon>
        <taxon>Shotokuvirae</taxon>
        <taxon>Cressdnaviricota</taxon>
        <taxon>Repensiviricetes</taxon>
        <taxon>Geplafuvirales</taxon>
        <taxon>Genomoviridae</taxon>
    </lineage>
</organism>
<keyword evidence="5" id="KW-0548">Nucleotidyltransferase</keyword>
<evidence type="ECO:0000256" key="8">
    <source>
        <dbReference type="ARBA" id="ARBA00022723"/>
    </source>
</evidence>
<evidence type="ECO:0000256" key="12">
    <source>
        <dbReference type="ARBA" id="ARBA00023124"/>
    </source>
</evidence>
<evidence type="ECO:0000256" key="10">
    <source>
        <dbReference type="ARBA" id="ARBA00022759"/>
    </source>
</evidence>
<keyword evidence="8" id="KW-0479">Metal-binding</keyword>
<dbReference type="GO" id="GO:0006260">
    <property type="term" value="P:DNA replication"/>
    <property type="evidence" value="ECO:0007669"/>
    <property type="project" value="UniProtKB-KW"/>
</dbReference>
<keyword evidence="9" id="KW-0547">Nucleotide-binding</keyword>
<comment type="subcellular location">
    <subcellularLocation>
        <location evidence="1">Host nucleus</location>
    </subcellularLocation>
</comment>
<keyword evidence="4" id="KW-0808">Transferase</keyword>
<dbReference type="EMBL" id="MT309832">
    <property type="protein sequence ID" value="QJB18582.1"/>
    <property type="molecule type" value="Genomic_DNA"/>
</dbReference>
<evidence type="ECO:0000313" key="15">
    <source>
        <dbReference type="EMBL" id="QJB18582.1"/>
    </source>
</evidence>
<dbReference type="PRINTS" id="PR00228">
    <property type="entry name" value="GEMCOATCLVL1"/>
</dbReference>
<evidence type="ECO:0000256" key="9">
    <source>
        <dbReference type="ARBA" id="ARBA00022741"/>
    </source>
</evidence>
<evidence type="ECO:0000256" key="4">
    <source>
        <dbReference type="ARBA" id="ARBA00022679"/>
    </source>
</evidence>
<evidence type="ECO:0000256" key="11">
    <source>
        <dbReference type="ARBA" id="ARBA00022801"/>
    </source>
</evidence>
<evidence type="ECO:0000256" key="3">
    <source>
        <dbReference type="ARBA" id="ARBA00022562"/>
    </source>
</evidence>
<evidence type="ECO:0000256" key="5">
    <source>
        <dbReference type="ARBA" id="ARBA00022695"/>
    </source>
</evidence>
<evidence type="ECO:0000256" key="2">
    <source>
        <dbReference type="ARBA" id="ARBA00014531"/>
    </source>
</evidence>
<evidence type="ECO:0000256" key="6">
    <source>
        <dbReference type="ARBA" id="ARBA00022705"/>
    </source>
</evidence>
<dbReference type="InterPro" id="IPR001301">
    <property type="entry name" value="Gemini_AL1_CLV"/>
</dbReference>
<dbReference type="PROSITE" id="PS52020">
    <property type="entry name" value="CRESS_DNA_REP"/>
    <property type="match status" value="1"/>
</dbReference>
<dbReference type="InterPro" id="IPR027417">
    <property type="entry name" value="P-loop_NTPase"/>
</dbReference>